<proteinExistence type="predicted"/>
<evidence type="ECO:0000259" key="1">
    <source>
        <dbReference type="PROSITE" id="PS50280"/>
    </source>
</evidence>
<dbReference type="KEGG" id="ago:AGOS_AAR193C"/>
<dbReference type="FunCoup" id="Q75E87">
    <property type="interactions" value="155"/>
</dbReference>
<dbReference type="Proteomes" id="UP000000591">
    <property type="component" value="Chromosome I"/>
</dbReference>
<dbReference type="OMA" id="HEEQCHE"/>
<dbReference type="eggNOG" id="KOG1337">
    <property type="taxonomic scope" value="Eukaryota"/>
</dbReference>
<dbReference type="SUPFAM" id="SSF82199">
    <property type="entry name" value="SET domain"/>
    <property type="match status" value="2"/>
</dbReference>
<dbReference type="GO" id="GO:0016279">
    <property type="term" value="F:protein-lysine N-methyltransferase activity"/>
    <property type="evidence" value="ECO:0000318"/>
    <property type="project" value="GO_Central"/>
</dbReference>
<evidence type="ECO:0000313" key="2">
    <source>
        <dbReference type="EMBL" id="AAS50560.1"/>
    </source>
</evidence>
<dbReference type="InterPro" id="IPR046341">
    <property type="entry name" value="SET_dom_sf"/>
</dbReference>
<dbReference type="PANTHER" id="PTHR13271:SF128">
    <property type="entry name" value="RIBOSOMAL LYSINE N-METHYLTRANSFERASE 3"/>
    <property type="match status" value="1"/>
</dbReference>
<dbReference type="OrthoDB" id="441812at2759"/>
<dbReference type="RefSeq" id="NP_982736.1">
    <property type="nucleotide sequence ID" value="NM_208089.1"/>
</dbReference>
<dbReference type="InterPro" id="IPR001214">
    <property type="entry name" value="SET_dom"/>
</dbReference>
<organism evidence="2 3">
    <name type="scientific">Eremothecium gossypii (strain ATCC 10895 / CBS 109.51 / FGSC 9923 / NRRL Y-1056)</name>
    <name type="common">Yeast</name>
    <name type="synonym">Ashbya gossypii</name>
    <dbReference type="NCBI Taxonomy" id="284811"/>
    <lineage>
        <taxon>Eukaryota</taxon>
        <taxon>Fungi</taxon>
        <taxon>Dikarya</taxon>
        <taxon>Ascomycota</taxon>
        <taxon>Saccharomycotina</taxon>
        <taxon>Saccharomycetes</taxon>
        <taxon>Saccharomycetales</taxon>
        <taxon>Saccharomycetaceae</taxon>
        <taxon>Eremothecium</taxon>
    </lineage>
</organism>
<feature type="domain" description="SET" evidence="1">
    <location>
        <begin position="26"/>
        <end position="329"/>
    </location>
</feature>
<dbReference type="Gene3D" id="3.90.1410.10">
    <property type="entry name" value="set domain protein methyltransferase, domain 1"/>
    <property type="match status" value="1"/>
</dbReference>
<dbReference type="HOGENOM" id="CLU_033565_1_0_1"/>
<dbReference type="InterPro" id="IPR050600">
    <property type="entry name" value="SETD3_SETD6_MTase"/>
</dbReference>
<dbReference type="InParanoid" id="Q75E87"/>
<dbReference type="STRING" id="284811.Q75E87"/>
<dbReference type="PROSITE" id="PS50280">
    <property type="entry name" value="SET"/>
    <property type="match status" value="1"/>
</dbReference>
<accession>Q75E87</accession>
<name>Q75E87_EREGS</name>
<sequence length="505" mass="55640">MSATQQADVDDILSFVQESGGRFLRPQCSIQLSPEGGLGVFAAEDIAANTVLLRVPKSAVFSAPNSSIANLLLEEGLHGMLALVIAFIYETTGFRNASHWCKYLHSIRYTDARGNLVLPPSFWPAKSKHPLRVTALNTLHHALDAEPEVVDGYERAVACAYKWRTEADLPIPPLLRRPETDDQRTRGLRRFVAVTYALASRAFDIDDFHGNGLVPIADLFNHHVTRPHVRFEAAADVCVICGESGPCGHSHTGLQAESQPLLPNAELCVREPVERPVSLTAKIQEDHAADTSTGTPPEASWLSFPADDCVDIRAVADIRRDTEIYNTYGELSNPLLLARYGFRVLHNPHDVAHFAPEVRRLCNQGGQGLVSRLRWWQQTGYALYCKVTGASDDGDSWQDAVYADSSGEPSPALWALAELLSGAGNGWRMMRRSPVTAASVWSRRNANGGRNRRALTVLRRLAALKRALLLAALPERHSMGTELLEDEISIVNRLLEKLGRSRKAL</sequence>
<dbReference type="GO" id="GO:0005634">
    <property type="term" value="C:nucleus"/>
    <property type="evidence" value="ECO:0000318"/>
    <property type="project" value="GO_Central"/>
</dbReference>
<reference evidence="3" key="2">
    <citation type="journal article" date="2013" name="G3 (Bethesda)">
        <title>Genomes of Ashbya fungi isolated from insects reveal four mating-type loci, numerous translocations, lack of transposons, and distinct gene duplications.</title>
        <authorList>
            <person name="Dietrich F.S."/>
            <person name="Voegeli S."/>
            <person name="Kuo S."/>
            <person name="Philippsen P."/>
        </authorList>
    </citation>
    <scope>GENOME REANNOTATION</scope>
    <source>
        <strain evidence="3">ATCC 10895 / CBS 109.51 / FGSC 9923 / NRRL Y-1056</strain>
    </source>
</reference>
<gene>
    <name evidence="2" type="ORF">AGOS_AAR193C</name>
</gene>
<dbReference type="EMBL" id="AE016814">
    <property type="protein sequence ID" value="AAS50560.1"/>
    <property type="molecule type" value="Genomic_DNA"/>
</dbReference>
<keyword evidence="3" id="KW-1185">Reference proteome</keyword>
<protein>
    <submittedName>
        <fullName evidence="2">AAR193Cp</fullName>
    </submittedName>
</protein>
<dbReference type="CDD" id="cd10527">
    <property type="entry name" value="SET_LSMT"/>
    <property type="match status" value="1"/>
</dbReference>
<dbReference type="GeneID" id="4618683"/>
<evidence type="ECO:0000313" key="3">
    <source>
        <dbReference type="Proteomes" id="UP000000591"/>
    </source>
</evidence>
<dbReference type="PANTHER" id="PTHR13271">
    <property type="entry name" value="UNCHARACTERIZED PUTATIVE METHYLTRANSFERASE"/>
    <property type="match status" value="1"/>
</dbReference>
<dbReference type="GO" id="GO:0005829">
    <property type="term" value="C:cytosol"/>
    <property type="evidence" value="ECO:0007669"/>
    <property type="project" value="EnsemblFungi"/>
</dbReference>
<dbReference type="AlphaFoldDB" id="Q75E87"/>
<reference evidence="2 3" key="1">
    <citation type="journal article" date="2004" name="Science">
        <title>The Ashbya gossypii genome as a tool for mapping the ancient Saccharomyces cerevisiae genome.</title>
        <authorList>
            <person name="Dietrich F.S."/>
            <person name="Voegeli S."/>
            <person name="Brachat S."/>
            <person name="Lerch A."/>
            <person name="Gates K."/>
            <person name="Steiner S."/>
            <person name="Mohr C."/>
            <person name="Pohlmann R."/>
            <person name="Luedi P."/>
            <person name="Choi S."/>
            <person name="Wing R.A."/>
            <person name="Flavier A."/>
            <person name="Gaffney T.D."/>
            <person name="Philippsen P."/>
        </authorList>
    </citation>
    <scope>NUCLEOTIDE SEQUENCE [LARGE SCALE GENOMIC DNA]</scope>
    <source>
        <strain evidence="3">ATCC 10895 / CBS 109.51 / FGSC 9923 / NRRL Y-1056</strain>
    </source>
</reference>